<dbReference type="PANTHER" id="PTHR23222:SF0">
    <property type="entry name" value="PROHIBITIN 1"/>
    <property type="match status" value="1"/>
</dbReference>
<keyword evidence="1" id="KW-0812">Transmembrane</keyword>
<dbReference type="AlphaFoldDB" id="A0A7Y0HVB2"/>
<evidence type="ECO:0000256" key="1">
    <source>
        <dbReference type="SAM" id="Phobius"/>
    </source>
</evidence>
<name>A0A7Y0HVB2_9BIFI</name>
<dbReference type="InterPro" id="IPR000163">
    <property type="entry name" value="Prohibitin"/>
</dbReference>
<dbReference type="SUPFAM" id="SSF117892">
    <property type="entry name" value="Band 7/SPFH domain"/>
    <property type="match status" value="1"/>
</dbReference>
<keyword evidence="1" id="KW-0472">Membrane</keyword>
<evidence type="ECO:0000313" key="3">
    <source>
        <dbReference type="EMBL" id="NMM98085.1"/>
    </source>
</evidence>
<feature type="domain" description="Band 7" evidence="2">
    <location>
        <begin position="47"/>
        <end position="226"/>
    </location>
</feature>
<feature type="transmembrane region" description="Helical" evidence="1">
    <location>
        <begin position="6"/>
        <end position="24"/>
    </location>
</feature>
<dbReference type="InterPro" id="IPR001107">
    <property type="entry name" value="Band_7"/>
</dbReference>
<organism evidence="3 4">
    <name type="scientific">Bifidobacterium olomucense</name>
    <dbReference type="NCBI Taxonomy" id="2675324"/>
    <lineage>
        <taxon>Bacteria</taxon>
        <taxon>Bacillati</taxon>
        <taxon>Actinomycetota</taxon>
        <taxon>Actinomycetes</taxon>
        <taxon>Bifidobacteriales</taxon>
        <taxon>Bifidobacteriaceae</taxon>
        <taxon>Bifidobacterium</taxon>
    </lineage>
</organism>
<feature type="transmembrane region" description="Helical" evidence="1">
    <location>
        <begin position="31"/>
        <end position="52"/>
    </location>
</feature>
<dbReference type="Proteomes" id="UP000543419">
    <property type="component" value="Unassembled WGS sequence"/>
</dbReference>
<dbReference type="RefSeq" id="WP_169240839.1">
    <property type="nucleotide sequence ID" value="NZ_JAAIIG010000003.1"/>
</dbReference>
<dbReference type="GO" id="GO:0016020">
    <property type="term" value="C:membrane"/>
    <property type="evidence" value="ECO:0007669"/>
    <property type="project" value="InterPro"/>
</dbReference>
<dbReference type="InterPro" id="IPR036013">
    <property type="entry name" value="Band_7/SPFH_dom_sf"/>
</dbReference>
<evidence type="ECO:0000313" key="4">
    <source>
        <dbReference type="Proteomes" id="UP000543419"/>
    </source>
</evidence>
<keyword evidence="4" id="KW-1185">Reference proteome</keyword>
<dbReference type="CDD" id="cd03401">
    <property type="entry name" value="SPFH_prohibitin"/>
    <property type="match status" value="1"/>
</dbReference>
<protein>
    <submittedName>
        <fullName evidence="3">Peptidase</fullName>
    </submittedName>
</protein>
<gene>
    <name evidence="3" type="ORF">G1C97_1034</name>
</gene>
<dbReference type="Gene3D" id="3.30.479.30">
    <property type="entry name" value="Band 7 domain"/>
    <property type="match status" value="1"/>
</dbReference>
<dbReference type="Pfam" id="PF01145">
    <property type="entry name" value="Band_7"/>
    <property type="match status" value="1"/>
</dbReference>
<dbReference type="SMART" id="SM00244">
    <property type="entry name" value="PHB"/>
    <property type="match status" value="1"/>
</dbReference>
<evidence type="ECO:0000259" key="2">
    <source>
        <dbReference type="SMART" id="SM00244"/>
    </source>
</evidence>
<reference evidence="3 4" key="1">
    <citation type="submission" date="2020-02" db="EMBL/GenBank/DDBJ databases">
        <title>Characterization of phylogenetic diversity of novel bifidobacterial species isolated in Czech ZOOs.</title>
        <authorList>
            <person name="Lugli G.A."/>
            <person name="Vera N.B."/>
            <person name="Ventura M."/>
        </authorList>
    </citation>
    <scope>NUCLEOTIDE SEQUENCE [LARGE SCALE GENOMIC DNA]</scope>
    <source>
        <strain evidence="3 4">DSM 109959</strain>
    </source>
</reference>
<dbReference type="EMBL" id="JAAIIG010000003">
    <property type="protein sequence ID" value="NMM98085.1"/>
    <property type="molecule type" value="Genomic_DNA"/>
</dbReference>
<comment type="caution">
    <text evidence="3">The sequence shown here is derived from an EMBL/GenBank/DDBJ whole genome shotgun (WGS) entry which is preliminary data.</text>
</comment>
<accession>A0A7Y0HVB2</accession>
<keyword evidence="1" id="KW-1133">Transmembrane helix</keyword>
<sequence length="300" mass="32571">MVWFIISIILVIVGIGMFAVAVAGNRGKGAGLAAIPFALAVLLMIPACLYSLDVGEVAVIRNMGGSVAGHAENAGFHGKYPWQSVIKYDTRNNLINFFKDTGYKYHGGSAEGKEVTVNDRSGASADIDIQVNYSLDPSAAEMLYSEYGKQTTFTQNYISNDLRSVARETSGRFDTITMLTDRGKYTKAVQDALTAKWKDIGLTVEQVSVQDIRYPKSITDSYAQAQAAEVAKQKAKNEQETAKVEAETKRIKAQGEADANKALNDSLTDNVLKQHYIDALSNADQLIVTPDSASTLIQPK</sequence>
<dbReference type="PANTHER" id="PTHR23222">
    <property type="entry name" value="PROHIBITIN"/>
    <property type="match status" value="1"/>
</dbReference>
<proteinExistence type="predicted"/>